<dbReference type="InterPro" id="IPR025668">
    <property type="entry name" value="Tnp_DDE_dom"/>
</dbReference>
<protein>
    <submittedName>
        <fullName evidence="2">IS1380 family transposase</fullName>
    </submittedName>
</protein>
<dbReference type="EMBL" id="BGZL01000060">
    <property type="protein sequence ID" value="GBQ04472.1"/>
    <property type="molecule type" value="Genomic_DNA"/>
</dbReference>
<dbReference type="Proteomes" id="UP000265354">
    <property type="component" value="Unassembled WGS sequence"/>
</dbReference>
<evidence type="ECO:0000313" key="3">
    <source>
        <dbReference type="Proteomes" id="UP000265354"/>
    </source>
</evidence>
<comment type="caution">
    <text evidence="2">The sequence shown here is derived from an EMBL/GenBank/DDBJ whole genome shotgun (WGS) entry which is preliminary data.</text>
</comment>
<dbReference type="RefSeq" id="WP_116429237.1">
    <property type="nucleotide sequence ID" value="NZ_BGZL01000060.1"/>
</dbReference>
<dbReference type="NCBIfam" id="NF033539">
    <property type="entry name" value="transpos_IS1380"/>
    <property type="match status" value="1"/>
</dbReference>
<accession>A0A388T7Y6</accession>
<evidence type="ECO:0000313" key="2">
    <source>
        <dbReference type="EMBL" id="GBQ04472.1"/>
    </source>
</evidence>
<name>A0A388T7Y6_9ACTN</name>
<evidence type="ECO:0000259" key="1">
    <source>
        <dbReference type="Pfam" id="PF13701"/>
    </source>
</evidence>
<dbReference type="AlphaFoldDB" id="A0A388T7Y6"/>
<reference evidence="2 3" key="1">
    <citation type="submission" date="2018-07" db="EMBL/GenBank/DDBJ databases">
        <title>Whole Genome Shotgun Sequence of Streptomyces spongiicola strain 531S.</title>
        <authorList>
            <person name="Dohra H."/>
            <person name="Kodani S."/>
        </authorList>
    </citation>
    <scope>NUCLEOTIDE SEQUENCE [LARGE SCALE GENOMIC DNA]</scope>
    <source>
        <strain evidence="2 3">531S</strain>
    </source>
</reference>
<dbReference type="Pfam" id="PF13701">
    <property type="entry name" value="DDE_Tnp_1_4"/>
    <property type="match status" value="1"/>
</dbReference>
<gene>
    <name evidence="2" type="ORF">SSP531S_59690</name>
</gene>
<organism evidence="2 3">
    <name type="scientific">Streptomyces spongiicola</name>
    <dbReference type="NCBI Taxonomy" id="1690221"/>
    <lineage>
        <taxon>Bacteria</taxon>
        <taxon>Bacillati</taxon>
        <taxon>Actinomycetota</taxon>
        <taxon>Actinomycetes</taxon>
        <taxon>Kitasatosporales</taxon>
        <taxon>Streptomycetaceae</taxon>
        <taxon>Streptomyces</taxon>
    </lineage>
</organism>
<sequence length="462" mass="50246">MKVSHRPAELFAAFDDPDLIAHAGLIPTIRLAERCGLPALVAQKVRLTGAKNGAGTAADAKALSIVGGMVAGADSIDDLDILRHGGLPRLFGGVRAPSTLGSFLRAFTWGHVRQLDSAARAFTCRLAAHTGLIPRRDEVVFVDIDSKVKQVYGPAKQGASFGYTKQRGLHFQIVTVKTSTCAPVIVATRLRKGSAGSGKGAASLLREALATVRAMGITAHIVVRADSAYFSHKVVDVCRKAGAAFSLAIAVKKTIREAIMQIPEDAWTPIKYASAVWDAEEERWISDAEITEIEFTAFTSKRKAFHTTARLIVRRVKRLNPKSVPAGQAELFGVWRHHVIFTDSPFVLAQAEPMHREHAVIEQVFADLEDSALAHLPSGKFTANAAWLTLAATAYNLTRASGHIASAFHAKARTGTIRRHLINIPARIATGARRITLHLPERWRWADDFTDLWTATGQRMLT</sequence>
<proteinExistence type="predicted"/>
<dbReference type="InterPro" id="IPR047960">
    <property type="entry name" value="Transpos_IS1380"/>
</dbReference>
<feature type="domain" description="Transposase DDE" evidence="1">
    <location>
        <begin position="12"/>
        <end position="453"/>
    </location>
</feature>